<evidence type="ECO:0000256" key="1">
    <source>
        <dbReference type="SAM" id="MobiDB-lite"/>
    </source>
</evidence>
<feature type="region of interest" description="Disordered" evidence="1">
    <location>
        <begin position="44"/>
        <end position="66"/>
    </location>
</feature>
<keyword evidence="2" id="KW-1185">Reference proteome</keyword>
<evidence type="ECO:0000313" key="2">
    <source>
        <dbReference type="Proteomes" id="UP000038045"/>
    </source>
</evidence>
<dbReference type="AlphaFoldDB" id="A0A0N5A7D7"/>
<dbReference type="Proteomes" id="UP000038045">
    <property type="component" value="Unplaced"/>
</dbReference>
<accession>A0A0N5A7D7</accession>
<protein>
    <submittedName>
        <fullName evidence="3">EF-hand domain-containing protein</fullName>
    </submittedName>
</protein>
<sequence length="66" mass="7884">MDYTPTNILEFEGLISRNMKKEGDKDEHLAVLFDYMDMDQKEKMTSSERKKLQKQLKKQKSLESKK</sequence>
<reference evidence="3" key="1">
    <citation type="submission" date="2017-02" db="UniProtKB">
        <authorList>
            <consortium name="WormBaseParasite"/>
        </authorList>
    </citation>
    <scope>IDENTIFICATION</scope>
</reference>
<organism evidence="2 3">
    <name type="scientific">Parastrongyloides trichosuri</name>
    <name type="common">Possum-specific nematode worm</name>
    <dbReference type="NCBI Taxonomy" id="131310"/>
    <lineage>
        <taxon>Eukaryota</taxon>
        <taxon>Metazoa</taxon>
        <taxon>Ecdysozoa</taxon>
        <taxon>Nematoda</taxon>
        <taxon>Chromadorea</taxon>
        <taxon>Rhabditida</taxon>
        <taxon>Tylenchina</taxon>
        <taxon>Panagrolaimomorpha</taxon>
        <taxon>Strongyloidoidea</taxon>
        <taxon>Strongyloididae</taxon>
        <taxon>Parastrongyloides</taxon>
    </lineage>
</organism>
<proteinExistence type="predicted"/>
<evidence type="ECO:0000313" key="3">
    <source>
        <dbReference type="WBParaSite" id="PTRK_0001791950.1"/>
    </source>
</evidence>
<name>A0A0N5A7D7_PARTI</name>
<dbReference type="WBParaSite" id="PTRK_0001791950.1">
    <property type="protein sequence ID" value="PTRK_0001791950.1"/>
    <property type="gene ID" value="PTRK_0001791950"/>
</dbReference>
<dbReference type="Gene3D" id="1.10.238.10">
    <property type="entry name" value="EF-hand"/>
    <property type="match status" value="1"/>
</dbReference>